<evidence type="ECO:0000313" key="1">
    <source>
        <dbReference type="EMBL" id="KAG2611645.1"/>
    </source>
</evidence>
<reference evidence="1" key="1">
    <citation type="submission" date="2020-05" db="EMBL/GenBank/DDBJ databases">
        <title>WGS assembly of Panicum virgatum.</title>
        <authorList>
            <person name="Lovell J.T."/>
            <person name="Jenkins J."/>
            <person name="Shu S."/>
            <person name="Juenger T.E."/>
            <person name="Schmutz J."/>
        </authorList>
    </citation>
    <scope>NUCLEOTIDE SEQUENCE</scope>
    <source>
        <strain evidence="1">AP13</strain>
    </source>
</reference>
<gene>
    <name evidence="1" type="ORF">PVAP13_4KG108210</name>
</gene>
<keyword evidence="2" id="KW-1185">Reference proteome</keyword>
<proteinExistence type="predicted"/>
<dbReference type="EMBL" id="CM029043">
    <property type="protein sequence ID" value="KAG2611645.1"/>
    <property type="molecule type" value="Genomic_DNA"/>
</dbReference>
<protein>
    <submittedName>
        <fullName evidence="1">Uncharacterized protein</fullName>
    </submittedName>
</protein>
<sequence>MSSVFSNSAQSELKDFKLKKTGLWLQAKGFKRIVTMF</sequence>
<accession>A0A8T0TRH5</accession>
<evidence type="ECO:0000313" key="2">
    <source>
        <dbReference type="Proteomes" id="UP000823388"/>
    </source>
</evidence>
<comment type="caution">
    <text evidence="1">The sequence shown here is derived from an EMBL/GenBank/DDBJ whole genome shotgun (WGS) entry which is preliminary data.</text>
</comment>
<name>A0A8T0TRH5_PANVG</name>
<dbReference type="AlphaFoldDB" id="A0A8T0TRH5"/>
<dbReference type="Proteomes" id="UP000823388">
    <property type="component" value="Chromosome 4K"/>
</dbReference>
<organism evidence="1 2">
    <name type="scientific">Panicum virgatum</name>
    <name type="common">Blackwell switchgrass</name>
    <dbReference type="NCBI Taxonomy" id="38727"/>
    <lineage>
        <taxon>Eukaryota</taxon>
        <taxon>Viridiplantae</taxon>
        <taxon>Streptophyta</taxon>
        <taxon>Embryophyta</taxon>
        <taxon>Tracheophyta</taxon>
        <taxon>Spermatophyta</taxon>
        <taxon>Magnoliopsida</taxon>
        <taxon>Liliopsida</taxon>
        <taxon>Poales</taxon>
        <taxon>Poaceae</taxon>
        <taxon>PACMAD clade</taxon>
        <taxon>Panicoideae</taxon>
        <taxon>Panicodae</taxon>
        <taxon>Paniceae</taxon>
        <taxon>Panicinae</taxon>
        <taxon>Panicum</taxon>
        <taxon>Panicum sect. Hiantes</taxon>
    </lineage>
</organism>